<name>A0AC35TIT9_9BILA</name>
<sequence>MVELTSTNDSYAFGATEYMGVEIQRGLGALLEDIGFQSVENDAIAGRTEPSVNDVMLTLKNMGNKLSEVSDYVRQVKFPNKRVLDDPIVSREVVISSEVIPEVVKTIDEAVEAPLEEMAEMTEVVVKAEAKAKSKFFTAFSSDKVVDMGFAIQPKVVPKPIEVEKKVVQPEIKIKTMPVIEPIRYTPKISIAPISKPKKEETPKITNINAGANANSNNVGGMTADQMQMIFQKLAEHTAISKIQQELASRMLTNSLFPGSSNNPELLQAALQLYQNGNATSMINNLASSINNVSTPQPLPPKKEKKKKEPTADKKKARVSDEHMKATFESVLEKANSAVSIKPTPPPRPIPSSIIPKSTSTTNLMNFKNMKYEQPQPYQPQQLDIPVFIRRNESSTSAANVPVVESTPKVVPSLKIDKSKMINQTPILPPLLPPLVESEKEMARRLKREKKERKEKKRLEKEKKKALAGSGNTTALSDISSGGNSTLPSLSTSLFQSNSSVTRPLSLDTRPETVNRGVVTSIISPAANPLKLKIKFGGGATNSPQVTSPISPVIVKRQFSPVVDDLPSTSRLTFTTPKKEISSSLVQKTVTPIKINLSKMKEKAETSERKDKSLKRDKKKEKKDRKSGKHEKQEASFDTTLTTTPRPERSKKSKKDAKEEVGEKAVTAQAPSFSSGAGQDYLKQLQKNRLLIKDLSPIQLRPITPVIKPTSLQDVEEEERGKSSIKTILNSFSLPSKKDKEREKGKRSKDSSAPLLNEPPRNVLPEEADEFSPLSPILGGDTESIVWICPKCNVAYNEDAEMVCCDDCENWFHFHCVELSTAPKESERWVCVSCTKKTKGSSKRKRKSGGKDDSKPSKKVRTG</sequence>
<evidence type="ECO:0000313" key="2">
    <source>
        <dbReference type="WBParaSite" id="RSKR_0000102100.1"/>
    </source>
</evidence>
<dbReference type="WBParaSite" id="RSKR_0000102100.1">
    <property type="protein sequence ID" value="RSKR_0000102100.1"/>
    <property type="gene ID" value="RSKR_0000102100"/>
</dbReference>
<reference evidence="2" key="1">
    <citation type="submission" date="2016-11" db="UniProtKB">
        <authorList>
            <consortium name="WormBaseParasite"/>
        </authorList>
    </citation>
    <scope>IDENTIFICATION</scope>
    <source>
        <strain evidence="2">KR3021</strain>
    </source>
</reference>
<accession>A0AC35TIT9</accession>
<organism evidence="1 2">
    <name type="scientific">Rhabditophanes sp. KR3021</name>
    <dbReference type="NCBI Taxonomy" id="114890"/>
    <lineage>
        <taxon>Eukaryota</taxon>
        <taxon>Metazoa</taxon>
        <taxon>Ecdysozoa</taxon>
        <taxon>Nematoda</taxon>
        <taxon>Chromadorea</taxon>
        <taxon>Rhabditida</taxon>
        <taxon>Tylenchina</taxon>
        <taxon>Panagrolaimomorpha</taxon>
        <taxon>Strongyloidoidea</taxon>
        <taxon>Alloionematidae</taxon>
        <taxon>Rhabditophanes</taxon>
    </lineage>
</organism>
<proteinExistence type="predicted"/>
<protein>
    <submittedName>
        <fullName evidence="2">PHD-type domain-containing protein</fullName>
    </submittedName>
</protein>
<dbReference type="Proteomes" id="UP000095286">
    <property type="component" value="Unplaced"/>
</dbReference>
<evidence type="ECO:0000313" key="1">
    <source>
        <dbReference type="Proteomes" id="UP000095286"/>
    </source>
</evidence>